<dbReference type="OrthoDB" id="1058301at2759"/>
<evidence type="ECO:0000313" key="3">
    <source>
        <dbReference type="Proteomes" id="UP000800235"/>
    </source>
</evidence>
<name>A0A9P4NKZ3_9PEZI</name>
<dbReference type="GO" id="GO:0008081">
    <property type="term" value="F:phosphoric diester hydrolase activity"/>
    <property type="evidence" value="ECO:0007669"/>
    <property type="project" value="InterPro"/>
</dbReference>
<protein>
    <submittedName>
        <fullName evidence="2">Glycerophosphoryl diester phosphodiesterase</fullName>
    </submittedName>
</protein>
<dbReference type="SUPFAM" id="SSF51695">
    <property type="entry name" value="PLC-like phosphodiesterases"/>
    <property type="match status" value="1"/>
</dbReference>
<sequence length="331" mass="36630">MEIGKRIKVQAHRGGLGYRTEESLYAFANAIELGVDTLEMDSVFTSDGVPVIWHDHSILGTKCRGDYVGRYIANLTLDQVKSMDCGLQLVDFQQARVIPGTQIATLAEVLDLVNCYEDRTVTINLETKLDPTQPNQTLSVDTYINDIWPIVQSHGLASRTTIQSFDWRTLIGIKRKFPTVNTIVLTDPVKVVPSSDGTYPWLGGINLDKDFGGDFIAAAASIHASAFSPLHGYAIDPVLGVQTGATQNTPGYLPFTTKDVVDRAHKFGLEVIPWTIDSEVLVEKLIDDGVDSIISDYPERVMWIARRKGYHVGRPTRPHHPECLAKASKPR</sequence>
<dbReference type="PROSITE" id="PS51704">
    <property type="entry name" value="GP_PDE"/>
    <property type="match status" value="1"/>
</dbReference>
<evidence type="ECO:0000259" key="1">
    <source>
        <dbReference type="PROSITE" id="PS51704"/>
    </source>
</evidence>
<comment type="caution">
    <text evidence="2">The sequence shown here is derived from an EMBL/GenBank/DDBJ whole genome shotgun (WGS) entry which is preliminary data.</text>
</comment>
<feature type="domain" description="GP-PDE" evidence="1">
    <location>
        <begin position="7"/>
        <end position="305"/>
    </location>
</feature>
<dbReference type="Proteomes" id="UP000800235">
    <property type="component" value="Unassembled WGS sequence"/>
</dbReference>
<dbReference type="GO" id="GO:0006629">
    <property type="term" value="P:lipid metabolic process"/>
    <property type="evidence" value="ECO:0007669"/>
    <property type="project" value="InterPro"/>
</dbReference>
<organism evidence="2 3">
    <name type="scientific">Tothia fuscella</name>
    <dbReference type="NCBI Taxonomy" id="1048955"/>
    <lineage>
        <taxon>Eukaryota</taxon>
        <taxon>Fungi</taxon>
        <taxon>Dikarya</taxon>
        <taxon>Ascomycota</taxon>
        <taxon>Pezizomycotina</taxon>
        <taxon>Dothideomycetes</taxon>
        <taxon>Pleosporomycetidae</taxon>
        <taxon>Venturiales</taxon>
        <taxon>Cylindrosympodiaceae</taxon>
        <taxon>Tothia</taxon>
    </lineage>
</organism>
<reference evidence="2" key="1">
    <citation type="journal article" date="2020" name="Stud. Mycol.">
        <title>101 Dothideomycetes genomes: a test case for predicting lifestyles and emergence of pathogens.</title>
        <authorList>
            <person name="Haridas S."/>
            <person name="Albert R."/>
            <person name="Binder M."/>
            <person name="Bloem J."/>
            <person name="Labutti K."/>
            <person name="Salamov A."/>
            <person name="Andreopoulos B."/>
            <person name="Baker S."/>
            <person name="Barry K."/>
            <person name="Bills G."/>
            <person name="Bluhm B."/>
            <person name="Cannon C."/>
            <person name="Castanera R."/>
            <person name="Culley D."/>
            <person name="Daum C."/>
            <person name="Ezra D."/>
            <person name="Gonzalez J."/>
            <person name="Henrissat B."/>
            <person name="Kuo A."/>
            <person name="Liang C."/>
            <person name="Lipzen A."/>
            <person name="Lutzoni F."/>
            <person name="Magnuson J."/>
            <person name="Mondo S."/>
            <person name="Nolan M."/>
            <person name="Ohm R."/>
            <person name="Pangilinan J."/>
            <person name="Park H.-J."/>
            <person name="Ramirez L."/>
            <person name="Alfaro M."/>
            <person name="Sun H."/>
            <person name="Tritt A."/>
            <person name="Yoshinaga Y."/>
            <person name="Zwiers L.-H."/>
            <person name="Turgeon B."/>
            <person name="Goodwin S."/>
            <person name="Spatafora J."/>
            <person name="Crous P."/>
            <person name="Grigoriev I."/>
        </authorList>
    </citation>
    <scope>NUCLEOTIDE SEQUENCE</scope>
    <source>
        <strain evidence="2">CBS 130266</strain>
    </source>
</reference>
<gene>
    <name evidence="2" type="ORF">EJ08DRAFT_594069</name>
</gene>
<dbReference type="PANTHER" id="PTHR46211:SF14">
    <property type="entry name" value="GLYCEROPHOSPHODIESTER PHOSPHODIESTERASE"/>
    <property type="match status" value="1"/>
</dbReference>
<dbReference type="Pfam" id="PF03009">
    <property type="entry name" value="GDPD"/>
    <property type="match status" value="1"/>
</dbReference>
<proteinExistence type="predicted"/>
<keyword evidence="3" id="KW-1185">Reference proteome</keyword>
<dbReference type="InterPro" id="IPR017946">
    <property type="entry name" value="PLC-like_Pdiesterase_TIM-brl"/>
</dbReference>
<dbReference type="InterPro" id="IPR030395">
    <property type="entry name" value="GP_PDE_dom"/>
</dbReference>
<evidence type="ECO:0000313" key="2">
    <source>
        <dbReference type="EMBL" id="KAF2425780.1"/>
    </source>
</evidence>
<dbReference type="EMBL" id="MU007067">
    <property type="protein sequence ID" value="KAF2425780.1"/>
    <property type="molecule type" value="Genomic_DNA"/>
</dbReference>
<dbReference type="AlphaFoldDB" id="A0A9P4NKZ3"/>
<accession>A0A9P4NKZ3</accession>
<dbReference type="Gene3D" id="3.20.20.190">
    <property type="entry name" value="Phosphatidylinositol (PI) phosphodiesterase"/>
    <property type="match status" value="1"/>
</dbReference>
<dbReference type="PANTHER" id="PTHR46211">
    <property type="entry name" value="GLYCEROPHOSPHORYL DIESTER PHOSPHODIESTERASE"/>
    <property type="match status" value="1"/>
</dbReference>